<evidence type="ECO:0000313" key="2">
    <source>
        <dbReference type="Proteomes" id="UP000559027"/>
    </source>
</evidence>
<keyword evidence="2" id="KW-1185">Reference proteome</keyword>
<gene>
    <name evidence="1" type="ORF">D9756_005072</name>
</gene>
<name>A0A8H5LKV6_9AGAR</name>
<organism evidence="1 2">
    <name type="scientific">Leucocoprinus leucothites</name>
    <dbReference type="NCBI Taxonomy" id="201217"/>
    <lineage>
        <taxon>Eukaryota</taxon>
        <taxon>Fungi</taxon>
        <taxon>Dikarya</taxon>
        <taxon>Basidiomycota</taxon>
        <taxon>Agaricomycotina</taxon>
        <taxon>Agaricomycetes</taxon>
        <taxon>Agaricomycetidae</taxon>
        <taxon>Agaricales</taxon>
        <taxon>Agaricineae</taxon>
        <taxon>Agaricaceae</taxon>
        <taxon>Leucocoprinus</taxon>
    </lineage>
</organism>
<dbReference type="EMBL" id="JAACJO010000003">
    <property type="protein sequence ID" value="KAF5360937.1"/>
    <property type="molecule type" value="Genomic_DNA"/>
</dbReference>
<sequence length="167" mass="18992">MISIVSLSQKYDFADLREWALDILEKHSIADAAKFISKFTAWESIKRLFILATQCRCCKLLHCLENDWLQNIATGKVHALCYALDVAETYSELRSFHGKAYYAQLKGSNFFVLRSSNAGAIAAEEVGPLVDVGEVIPILNGERKLRLQQGFWSLSMLRHRPTYKHPD</sequence>
<protein>
    <submittedName>
        <fullName evidence="1">Uncharacterized protein</fullName>
    </submittedName>
</protein>
<dbReference type="Proteomes" id="UP000559027">
    <property type="component" value="Unassembled WGS sequence"/>
</dbReference>
<reference evidence="1 2" key="1">
    <citation type="journal article" date="2020" name="ISME J.">
        <title>Uncovering the hidden diversity of litter-decomposition mechanisms in mushroom-forming fungi.</title>
        <authorList>
            <person name="Floudas D."/>
            <person name="Bentzer J."/>
            <person name="Ahren D."/>
            <person name="Johansson T."/>
            <person name="Persson P."/>
            <person name="Tunlid A."/>
        </authorList>
    </citation>
    <scope>NUCLEOTIDE SEQUENCE [LARGE SCALE GENOMIC DNA]</scope>
    <source>
        <strain evidence="1 2">CBS 146.42</strain>
    </source>
</reference>
<dbReference type="AlphaFoldDB" id="A0A8H5LKV6"/>
<accession>A0A8H5LKV6</accession>
<proteinExistence type="predicted"/>
<comment type="caution">
    <text evidence="1">The sequence shown here is derived from an EMBL/GenBank/DDBJ whole genome shotgun (WGS) entry which is preliminary data.</text>
</comment>
<evidence type="ECO:0000313" key="1">
    <source>
        <dbReference type="EMBL" id="KAF5360937.1"/>
    </source>
</evidence>